<evidence type="ECO:0000259" key="1">
    <source>
        <dbReference type="PROSITE" id="PS50994"/>
    </source>
</evidence>
<dbReference type="SUPFAM" id="SSF53098">
    <property type="entry name" value="Ribonuclease H-like"/>
    <property type="match status" value="1"/>
</dbReference>
<dbReference type="Proteomes" id="UP000786989">
    <property type="component" value="Unassembled WGS sequence"/>
</dbReference>
<dbReference type="InterPro" id="IPR036397">
    <property type="entry name" value="RNaseH_sf"/>
</dbReference>
<dbReference type="PANTHER" id="PTHR35004:SF7">
    <property type="entry name" value="INTEGRASE PROTEIN"/>
    <property type="match status" value="1"/>
</dbReference>
<proteinExistence type="predicted"/>
<dbReference type="EMBL" id="DYWI01000088">
    <property type="protein sequence ID" value="HJF65436.1"/>
    <property type="molecule type" value="Genomic_DNA"/>
</dbReference>
<dbReference type="InterPro" id="IPR012337">
    <property type="entry name" value="RNaseH-like_sf"/>
</dbReference>
<gene>
    <name evidence="2" type="ORF">K8U77_04875</name>
</gene>
<dbReference type="GO" id="GO:0003676">
    <property type="term" value="F:nucleic acid binding"/>
    <property type="evidence" value="ECO:0007669"/>
    <property type="project" value="InterPro"/>
</dbReference>
<reference evidence="2" key="1">
    <citation type="journal article" date="2021" name="PeerJ">
        <title>Extensive microbial diversity within the chicken gut microbiome revealed by metagenomics and culture.</title>
        <authorList>
            <person name="Gilroy R."/>
            <person name="Ravi A."/>
            <person name="Getino M."/>
            <person name="Pursley I."/>
            <person name="Horton D.L."/>
            <person name="Alikhan N.F."/>
            <person name="Baker D."/>
            <person name="Gharbi K."/>
            <person name="Hall N."/>
            <person name="Watson M."/>
            <person name="Adriaenssens E.M."/>
            <person name="Foster-Nyarko E."/>
            <person name="Jarju S."/>
            <person name="Secka A."/>
            <person name="Antonio M."/>
            <person name="Oren A."/>
            <person name="Chaudhuri R.R."/>
            <person name="La Ragione R."/>
            <person name="Hildebrand F."/>
            <person name="Pallen M.J."/>
        </authorList>
    </citation>
    <scope>NUCLEOTIDE SEQUENCE</scope>
    <source>
        <strain evidence="2">ChiGjej6B6-11269</strain>
    </source>
</reference>
<protein>
    <recommendedName>
        <fullName evidence="1">Integrase catalytic domain-containing protein</fullName>
    </recommendedName>
</protein>
<name>A0A9D2UWJ0_9ACTN</name>
<accession>A0A9D2UWJ0</accession>
<feature type="domain" description="Integrase catalytic" evidence="1">
    <location>
        <begin position="90"/>
        <end position="262"/>
    </location>
</feature>
<evidence type="ECO:0000313" key="2">
    <source>
        <dbReference type="EMBL" id="HJF65436.1"/>
    </source>
</evidence>
<dbReference type="InterPro" id="IPR001584">
    <property type="entry name" value="Integrase_cat-core"/>
</dbReference>
<dbReference type="PROSITE" id="PS50994">
    <property type="entry name" value="INTEGRASE"/>
    <property type="match status" value="1"/>
</dbReference>
<dbReference type="GO" id="GO:0015074">
    <property type="term" value="P:DNA integration"/>
    <property type="evidence" value="ECO:0007669"/>
    <property type="project" value="InterPro"/>
</dbReference>
<dbReference type="AlphaFoldDB" id="A0A9D2UWJ0"/>
<reference evidence="2" key="2">
    <citation type="submission" date="2021-09" db="EMBL/GenBank/DDBJ databases">
        <authorList>
            <person name="Gilroy R."/>
        </authorList>
    </citation>
    <scope>NUCLEOTIDE SEQUENCE</scope>
    <source>
        <strain evidence="2">ChiGjej6B6-11269</strain>
    </source>
</reference>
<dbReference type="Gene3D" id="3.30.420.10">
    <property type="entry name" value="Ribonuclease H-like superfamily/Ribonuclease H"/>
    <property type="match status" value="1"/>
</dbReference>
<sequence>MKNTTAATEDEIRYLREFKKPYRSITIAQFRDIFIEDVIDNPDRRDDVERYGLVARSRSWFRELFRREGWRSPAQRAGRAHGGRVSHPLRDPMPRRGMLVQVDGTPYDWFGNGDARVLHLAVDDATTEVLSGCFMPLECMRGYARMTERMVRGSGVPEAVYSDKCSVFRSTKAGTETQLAMMLSDLGVRMVFANSPQAKGRVERYNLTEQLRLVNDIIRFGIEDYDQLDSWFNEFYVEYLNRKFAFPPAEAGSEFRRLPPGFDYSSVFRIRLTRISRGGMISYEMGLYWMVDGDGELYDPGEGVRVNLFIDVWTDEMYVERYNKRYACVLCGVREHKKAELVDNQKDLQDLLKRMRR</sequence>
<comment type="caution">
    <text evidence="2">The sequence shown here is derived from an EMBL/GenBank/DDBJ whole genome shotgun (WGS) entry which is preliminary data.</text>
</comment>
<organism evidence="2 3">
    <name type="scientific">Slackia equolifaciens</name>
    <dbReference type="NCBI Taxonomy" id="498718"/>
    <lineage>
        <taxon>Bacteria</taxon>
        <taxon>Bacillati</taxon>
        <taxon>Actinomycetota</taxon>
        <taxon>Coriobacteriia</taxon>
        <taxon>Eggerthellales</taxon>
        <taxon>Eggerthellaceae</taxon>
        <taxon>Slackia</taxon>
    </lineage>
</organism>
<dbReference type="PANTHER" id="PTHR35004">
    <property type="entry name" value="TRANSPOSASE RV3428C-RELATED"/>
    <property type="match status" value="1"/>
</dbReference>
<evidence type="ECO:0000313" key="3">
    <source>
        <dbReference type="Proteomes" id="UP000786989"/>
    </source>
</evidence>